<reference evidence="2" key="1">
    <citation type="submission" date="2022-10" db="EMBL/GenBank/DDBJ databases">
        <title>Puccinia triticina Genome sequencing and assembly.</title>
        <authorList>
            <person name="Li C."/>
        </authorList>
    </citation>
    <scope>NUCLEOTIDE SEQUENCE</scope>
    <source>
        <strain evidence="2">Pt15</strain>
    </source>
</reference>
<feature type="compositionally biased region" description="Polar residues" evidence="1">
    <location>
        <begin position="71"/>
        <end position="82"/>
    </location>
</feature>
<evidence type="ECO:0000256" key="1">
    <source>
        <dbReference type="SAM" id="MobiDB-lite"/>
    </source>
</evidence>
<sequence length="313" mass="36433">MPRHVAFALDEKCFKEFETPEGKRYHCMPCGSRLLKNKLKHSRLNTHQERVVAAELREQEQHPRLPMAGQTGLTPNNANTYTDLDGEDLNQEFDNIFLDQTYVIDNENNRPMETDTNPVENTRPPLDTFDKPSPDEDYWDSEDERKLDWTDLLPEKADNQRSKDAEQKEKTAEKEQEKKGEHSPWYPFWDNLELSNPLVIPHLDFFPINAKGKNIFKLSQSRRWLEGLSRTQRVQMCPSNDKHYYIFEPCFKPTISSNSTNDSLVLEIPSDILFEDPNLLTLAVDDFTLTYSEIRTKNGKKLDEVCGNHIEGL</sequence>
<feature type="compositionally biased region" description="Basic and acidic residues" evidence="1">
    <location>
        <begin position="143"/>
        <end position="182"/>
    </location>
</feature>
<keyword evidence="3" id="KW-1185">Reference proteome</keyword>
<evidence type="ECO:0000313" key="3">
    <source>
        <dbReference type="Proteomes" id="UP001164743"/>
    </source>
</evidence>
<gene>
    <name evidence="2" type="ORF">PtA15_18A420</name>
</gene>
<dbReference type="PANTHER" id="PTHR31912:SF34">
    <property type="entry name" value="NOTOCHORD-RELATED PROTEIN"/>
    <property type="match status" value="1"/>
</dbReference>
<dbReference type="EMBL" id="CP110438">
    <property type="protein sequence ID" value="WAQ93360.1"/>
    <property type="molecule type" value="Genomic_DNA"/>
</dbReference>
<organism evidence="2 3">
    <name type="scientific">Puccinia triticina</name>
    <dbReference type="NCBI Taxonomy" id="208348"/>
    <lineage>
        <taxon>Eukaryota</taxon>
        <taxon>Fungi</taxon>
        <taxon>Dikarya</taxon>
        <taxon>Basidiomycota</taxon>
        <taxon>Pucciniomycotina</taxon>
        <taxon>Pucciniomycetes</taxon>
        <taxon>Pucciniales</taxon>
        <taxon>Pucciniaceae</taxon>
        <taxon>Puccinia</taxon>
    </lineage>
</organism>
<feature type="region of interest" description="Disordered" evidence="1">
    <location>
        <begin position="104"/>
        <end position="182"/>
    </location>
</feature>
<protein>
    <recommendedName>
        <fullName evidence="4">C2H2-type domain-containing protein</fullName>
    </recommendedName>
</protein>
<dbReference type="PANTHER" id="PTHR31912">
    <property type="entry name" value="IP13529P"/>
    <property type="match status" value="1"/>
</dbReference>
<proteinExistence type="predicted"/>
<dbReference type="GeneID" id="77805852"/>
<feature type="region of interest" description="Disordered" evidence="1">
    <location>
        <begin position="57"/>
        <end position="86"/>
    </location>
</feature>
<dbReference type="RefSeq" id="XP_053028915.1">
    <property type="nucleotide sequence ID" value="XM_053164957.1"/>
</dbReference>
<evidence type="ECO:0000313" key="2">
    <source>
        <dbReference type="EMBL" id="WAQ93360.1"/>
    </source>
</evidence>
<dbReference type="Proteomes" id="UP001164743">
    <property type="component" value="Chromosome 18A"/>
</dbReference>
<name>A0ABY7D8W4_9BASI</name>
<evidence type="ECO:0008006" key="4">
    <source>
        <dbReference type="Google" id="ProtNLM"/>
    </source>
</evidence>
<accession>A0ABY7D8W4</accession>